<feature type="domain" description="Helicase C-terminal" evidence="6">
    <location>
        <begin position="656"/>
        <end position="837"/>
    </location>
</feature>
<dbReference type="CDD" id="cd18793">
    <property type="entry name" value="SF2_C_SNF"/>
    <property type="match status" value="1"/>
</dbReference>
<evidence type="ECO:0000256" key="1">
    <source>
        <dbReference type="ARBA" id="ARBA00022741"/>
    </source>
</evidence>
<dbReference type="InterPro" id="IPR001650">
    <property type="entry name" value="Helicase_C-like"/>
</dbReference>
<dbReference type="GO" id="GO:0004386">
    <property type="term" value="F:helicase activity"/>
    <property type="evidence" value="ECO:0007669"/>
    <property type="project" value="UniProtKB-KW"/>
</dbReference>
<name>A0ABW6EXR7_9ACTN</name>
<dbReference type="Gene3D" id="3.40.50.10810">
    <property type="entry name" value="Tandem AAA-ATPase domain"/>
    <property type="match status" value="1"/>
</dbReference>
<dbReference type="PANTHER" id="PTHR45766:SF6">
    <property type="entry name" value="SWI_SNF-RELATED MATRIX-ASSOCIATED ACTIN-DEPENDENT REGULATOR OF CHROMATIN SUBFAMILY A-LIKE PROTEIN 1"/>
    <property type="match status" value="1"/>
</dbReference>
<feature type="domain" description="Helicase ATP-binding" evidence="5">
    <location>
        <begin position="231"/>
        <end position="393"/>
    </location>
</feature>
<dbReference type="PROSITE" id="PS51194">
    <property type="entry name" value="HELICASE_CTER"/>
    <property type="match status" value="1"/>
</dbReference>
<keyword evidence="1" id="KW-0547">Nucleotide-binding</keyword>
<evidence type="ECO:0000313" key="8">
    <source>
        <dbReference type="Proteomes" id="UP001598251"/>
    </source>
</evidence>
<dbReference type="PROSITE" id="PS51192">
    <property type="entry name" value="HELICASE_ATP_BIND_1"/>
    <property type="match status" value="1"/>
</dbReference>
<evidence type="ECO:0000256" key="4">
    <source>
        <dbReference type="ARBA" id="ARBA00022840"/>
    </source>
</evidence>
<dbReference type="SUPFAM" id="SSF52540">
    <property type="entry name" value="P-loop containing nucleoside triphosphate hydrolases"/>
    <property type="match status" value="1"/>
</dbReference>
<evidence type="ECO:0000259" key="5">
    <source>
        <dbReference type="PROSITE" id="PS51192"/>
    </source>
</evidence>
<keyword evidence="4" id="KW-0067">ATP-binding</keyword>
<dbReference type="SMART" id="SM00487">
    <property type="entry name" value="DEXDc"/>
    <property type="match status" value="1"/>
</dbReference>
<dbReference type="CDD" id="cd18011">
    <property type="entry name" value="DEXDc_RapA"/>
    <property type="match status" value="1"/>
</dbReference>
<dbReference type="InterPro" id="IPR057342">
    <property type="entry name" value="DEXDc_RapA"/>
</dbReference>
<dbReference type="EMBL" id="JBHXOF010000028">
    <property type="protein sequence ID" value="MFD4217256.1"/>
    <property type="molecule type" value="Genomic_DNA"/>
</dbReference>
<evidence type="ECO:0000259" key="6">
    <source>
        <dbReference type="PROSITE" id="PS51194"/>
    </source>
</evidence>
<keyword evidence="8" id="KW-1185">Reference proteome</keyword>
<proteinExistence type="predicted"/>
<reference evidence="7 8" key="1">
    <citation type="submission" date="2024-09" db="EMBL/GenBank/DDBJ databases">
        <title>The Natural Products Discovery Center: Release of the First 8490 Sequenced Strains for Exploring Actinobacteria Biosynthetic Diversity.</title>
        <authorList>
            <person name="Kalkreuter E."/>
            <person name="Kautsar S.A."/>
            <person name="Yang D."/>
            <person name="Bader C.D."/>
            <person name="Teijaro C.N."/>
            <person name="Fluegel L."/>
            <person name="Davis C.M."/>
            <person name="Simpson J.R."/>
            <person name="Lauterbach L."/>
            <person name="Steele A.D."/>
            <person name="Gui C."/>
            <person name="Meng S."/>
            <person name="Li G."/>
            <person name="Viehrig K."/>
            <person name="Ye F."/>
            <person name="Su P."/>
            <person name="Kiefer A.F."/>
            <person name="Nichols A."/>
            <person name="Cepeda A.J."/>
            <person name="Yan W."/>
            <person name="Fan B."/>
            <person name="Jiang Y."/>
            <person name="Adhikari A."/>
            <person name="Zheng C.-J."/>
            <person name="Schuster L."/>
            <person name="Cowan T.M."/>
            <person name="Smanski M.J."/>
            <person name="Chevrette M.G."/>
            <person name="De Carvalho L.P.S."/>
            <person name="Shen B."/>
        </authorList>
    </citation>
    <scope>NUCLEOTIDE SEQUENCE [LARGE SCALE GENOMIC DNA]</scope>
    <source>
        <strain evidence="7 8">NPDC058546</strain>
    </source>
</reference>
<keyword evidence="2" id="KW-0378">Hydrolase</keyword>
<evidence type="ECO:0000256" key="3">
    <source>
        <dbReference type="ARBA" id="ARBA00022806"/>
    </source>
</evidence>
<dbReference type="InterPro" id="IPR027417">
    <property type="entry name" value="P-loop_NTPase"/>
</dbReference>
<dbReference type="InterPro" id="IPR014001">
    <property type="entry name" value="Helicase_ATP-bd"/>
</dbReference>
<dbReference type="SMART" id="SM00490">
    <property type="entry name" value="HELICc"/>
    <property type="match status" value="1"/>
</dbReference>
<keyword evidence="3 7" id="KW-0347">Helicase</keyword>
<dbReference type="PANTHER" id="PTHR45766">
    <property type="entry name" value="DNA ANNEALING HELICASE AND ENDONUCLEASE ZRANB3 FAMILY MEMBER"/>
    <property type="match status" value="1"/>
</dbReference>
<sequence>MIDAVRPILRPGGAVDLASSTFSVYAFEELRDELAKLEQARLLLPSAGADLHLLGGEHDRAARNRLSSRHLAASCAEWLARRAEVRHAAFHVIPQGVLVARAASGEVISLAQGSFGFDRAGLGLAPGNPYTSILRSDNESEAAALAPALFEAMWESTPASLEAGPLLEQMRALGRYRDPERIYHLMLHHLFSAAGGELDEDTVIDAKTGIHDTVVWGKLYKFQRDGVIGAIDKLNRYGGCIIADSVGLGKTFEALAVIKYHELRNDRVLVLCPKRLRDNWTMYTANDRRNLLAADRFNYDVLNHTDLSRESGRSGDIDLAHVNWGNYDLVVIDESHNFRNANSPKQNGETRYDRLMRQIIQEGVKTRILMLSATPVNNRLADLRNQIAFATENDDTALAPYGIASIAETVRVAQRQFNRWQELGPEGRTPALLVDMLGFDYFTLLDMLTIARSRKHIEKYYGTAETGSFPERLAPLNVKSDIDTQGDFGAIGELNDQIRKLNLAAYSPMHYLRPDKRAEYADKYATRLKSGKGSFQQADREQSLVNLMRVNILKRLESSVHSFRLTVSRQLERIDAHLGAIDRHETYYRPDSLDEDERDDLRSDELAIGGGKIRVLITDMDLIRWRQDLLEDHERLSAMLYRAEQVIPERDAKLSHLKQLIADKVRNPVNPGNRKAIVFTAFADTAAYLYEELAEWARVELGVEAGLVTGSGNNRTTLKLRRDLPAILSAFSPRSKQRPDDLAGEGELDLLIATDCISEGQNLQDCDWLANYDIHWNPVRIIQRFGRIDRLGSRSARIQLVNFWPRMDLEEYIGLEQRVTGRMVLLDISATGEENVIETSAGDPMNDLEYRRAQLLKLQDSVLDLEDLSTGVSIADLTLTDLRIDLADYAKRHPGELDAEPLGVHAVADTDGEVPPGLIFCLRAEGQAADRAVQAGDPLAPHYLIHVGEEGVVQLSYTQTKRILDRVRRVSAEQGQVDPALTALFDARTRRGADMGAARKALAAAVRSITGREEERAVASLFSLDGTQAAAAGGFAGTNDFEVLAFLAVLPRGDADPAGSADQEAQR</sequence>
<accession>A0ABW6EXR7</accession>
<gene>
    <name evidence="7" type="ORF">ACFWSS_30745</name>
</gene>
<dbReference type="Gene3D" id="3.40.50.300">
    <property type="entry name" value="P-loop containing nucleotide triphosphate hydrolases"/>
    <property type="match status" value="1"/>
</dbReference>
<dbReference type="Pfam" id="PF00271">
    <property type="entry name" value="Helicase_C"/>
    <property type="match status" value="1"/>
</dbReference>
<dbReference type="RefSeq" id="WP_382829384.1">
    <property type="nucleotide sequence ID" value="NZ_JBHXLY010000030.1"/>
</dbReference>
<dbReference type="InterPro" id="IPR038718">
    <property type="entry name" value="SNF2-like_sf"/>
</dbReference>
<evidence type="ECO:0000256" key="2">
    <source>
        <dbReference type="ARBA" id="ARBA00022801"/>
    </source>
</evidence>
<protein>
    <submittedName>
        <fullName evidence="7">Helicase-related protein</fullName>
    </submittedName>
</protein>
<organism evidence="7 8">
    <name type="scientific">Streptomyces sindenensis</name>
    <dbReference type="NCBI Taxonomy" id="67363"/>
    <lineage>
        <taxon>Bacteria</taxon>
        <taxon>Bacillati</taxon>
        <taxon>Actinomycetota</taxon>
        <taxon>Actinomycetes</taxon>
        <taxon>Kitasatosporales</taxon>
        <taxon>Streptomycetaceae</taxon>
        <taxon>Streptomyces</taxon>
    </lineage>
</organism>
<dbReference type="Proteomes" id="UP001598251">
    <property type="component" value="Unassembled WGS sequence"/>
</dbReference>
<comment type="caution">
    <text evidence="7">The sequence shown here is derived from an EMBL/GenBank/DDBJ whole genome shotgun (WGS) entry which is preliminary data.</text>
</comment>
<evidence type="ECO:0000313" key="7">
    <source>
        <dbReference type="EMBL" id="MFD4217256.1"/>
    </source>
</evidence>
<dbReference type="InterPro" id="IPR049730">
    <property type="entry name" value="SNF2/RAD54-like_C"/>
</dbReference>